<evidence type="ECO:0000256" key="2">
    <source>
        <dbReference type="SAM" id="SignalP"/>
    </source>
</evidence>
<feature type="region of interest" description="Disordered" evidence="1">
    <location>
        <begin position="81"/>
        <end position="140"/>
    </location>
</feature>
<dbReference type="KEGG" id="maes:Ga0123461_0522"/>
<evidence type="ECO:0000313" key="4">
    <source>
        <dbReference type="Proteomes" id="UP000231701"/>
    </source>
</evidence>
<evidence type="ECO:0008006" key="5">
    <source>
        <dbReference type="Google" id="ProtNLM"/>
    </source>
</evidence>
<feature type="chain" id="PRO_5014791262" description="Secreted protein" evidence="2">
    <location>
        <begin position="23"/>
        <end position="180"/>
    </location>
</feature>
<dbReference type="AlphaFoldDB" id="A0A2K8KYI9"/>
<keyword evidence="4" id="KW-1185">Reference proteome</keyword>
<dbReference type="OrthoDB" id="5383412at2"/>
<dbReference type="Proteomes" id="UP000231701">
    <property type="component" value="Chromosome"/>
</dbReference>
<proteinExistence type="predicted"/>
<gene>
    <name evidence="3" type="ORF">Ga0123461_0522</name>
</gene>
<feature type="compositionally biased region" description="Low complexity" evidence="1">
    <location>
        <begin position="84"/>
        <end position="101"/>
    </location>
</feature>
<evidence type="ECO:0000313" key="3">
    <source>
        <dbReference type="EMBL" id="ATX78959.1"/>
    </source>
</evidence>
<feature type="compositionally biased region" description="Basic and acidic residues" evidence="1">
    <location>
        <begin position="102"/>
        <end position="129"/>
    </location>
</feature>
<accession>A0A2K8KYI9</accession>
<sequence>MKKNILMMAVFAAFLSFSVVKIGDGVTVAVPAVEAKAEAKVTICHIPPGNPSNTQTLSVGESAVAAHLAEHGDYLGACGSAVTNDNDNASNSNDNASNNNDNESKDNDNESKDNDSESKDNDNESKDNDNESSGGGSLSSCDCPPGIPSCVCPDGAAGNPITATPLSNANVQSLRSIHGE</sequence>
<name>A0A2K8KYI9_MARES</name>
<organism evidence="3 4">
    <name type="scientific">Mariprofundus aestuarium</name>
    <dbReference type="NCBI Taxonomy" id="1921086"/>
    <lineage>
        <taxon>Bacteria</taxon>
        <taxon>Pseudomonadati</taxon>
        <taxon>Pseudomonadota</taxon>
        <taxon>Candidatius Mariprofundia</taxon>
        <taxon>Mariprofundales</taxon>
        <taxon>Mariprofundaceae</taxon>
        <taxon>Mariprofundus</taxon>
    </lineage>
</organism>
<dbReference type="RefSeq" id="WP_100276907.1">
    <property type="nucleotide sequence ID" value="NZ_CP018799.1"/>
</dbReference>
<keyword evidence="2" id="KW-0732">Signal</keyword>
<reference evidence="3 4" key="1">
    <citation type="submission" date="2016-12" db="EMBL/GenBank/DDBJ databases">
        <title>Isolation and genomic insights into novel planktonic Zetaproteobacteria from stratified waters of the Chesapeake Bay.</title>
        <authorList>
            <person name="McAllister S.M."/>
            <person name="Kato S."/>
            <person name="Chan C.S."/>
            <person name="Chiu B.K."/>
            <person name="Field E.K."/>
        </authorList>
    </citation>
    <scope>NUCLEOTIDE SEQUENCE [LARGE SCALE GENOMIC DNA]</scope>
    <source>
        <strain evidence="3 4">CP-5</strain>
    </source>
</reference>
<feature type="signal peptide" evidence="2">
    <location>
        <begin position="1"/>
        <end position="22"/>
    </location>
</feature>
<evidence type="ECO:0000256" key="1">
    <source>
        <dbReference type="SAM" id="MobiDB-lite"/>
    </source>
</evidence>
<protein>
    <recommendedName>
        <fullName evidence="5">Secreted protein</fullName>
    </recommendedName>
</protein>
<dbReference type="EMBL" id="CP018799">
    <property type="protein sequence ID" value="ATX78959.1"/>
    <property type="molecule type" value="Genomic_DNA"/>
</dbReference>